<evidence type="ECO:0000256" key="3">
    <source>
        <dbReference type="ARBA" id="ARBA00022833"/>
    </source>
</evidence>
<evidence type="ECO:0000256" key="1">
    <source>
        <dbReference type="ARBA" id="ARBA00022723"/>
    </source>
</evidence>
<name>A0A2T1A5K7_9ACTN</name>
<evidence type="ECO:0000313" key="6">
    <source>
        <dbReference type="Proteomes" id="UP000237752"/>
    </source>
</evidence>
<organism evidence="5 6">
    <name type="scientific">Antricoccus suffuscus</name>
    <dbReference type="NCBI Taxonomy" id="1629062"/>
    <lineage>
        <taxon>Bacteria</taxon>
        <taxon>Bacillati</taxon>
        <taxon>Actinomycetota</taxon>
        <taxon>Actinomycetes</taxon>
        <taxon>Geodermatophilales</taxon>
        <taxon>Antricoccaceae</taxon>
        <taxon>Antricoccus</taxon>
    </lineage>
</organism>
<dbReference type="InterPro" id="IPR024078">
    <property type="entry name" value="LmbE-like_dom_sf"/>
</dbReference>
<evidence type="ECO:0000256" key="2">
    <source>
        <dbReference type="ARBA" id="ARBA00022801"/>
    </source>
</evidence>
<dbReference type="EC" id="3.5.1.103" evidence="4"/>
<evidence type="ECO:0000256" key="4">
    <source>
        <dbReference type="HAMAP-Rule" id="MF_01696"/>
    </source>
</evidence>
<dbReference type="HAMAP" id="MF_01696">
    <property type="entry name" value="MshB"/>
    <property type="match status" value="1"/>
</dbReference>
<dbReference type="AlphaFoldDB" id="A0A2T1A5K7"/>
<dbReference type="GO" id="GO:0008270">
    <property type="term" value="F:zinc ion binding"/>
    <property type="evidence" value="ECO:0007669"/>
    <property type="project" value="UniProtKB-UniRule"/>
</dbReference>
<keyword evidence="6" id="KW-1185">Reference proteome</keyword>
<protein>
    <recommendedName>
        <fullName evidence="4">1D-myo-inositol 2-acetamido-2-deoxy-alpha-D-glucopyranoside deacetylase</fullName>
        <shortName evidence="4">GlcNAc-Ins deacetylase</shortName>
        <ecNumber evidence="4">3.5.1.103</ecNumber>
    </recommendedName>
    <alternativeName>
        <fullName evidence="4">N-acetyl-1-D-myo-inositol-2-amino-2-deoxy-alpha-D-glucopyranoside deacetylase</fullName>
    </alternativeName>
</protein>
<feature type="binding site" evidence="4">
    <location>
        <position position="23"/>
    </location>
    <ligand>
        <name>Zn(2+)</name>
        <dbReference type="ChEBI" id="CHEBI:29105"/>
    </ligand>
</feature>
<dbReference type="PANTHER" id="PTHR12993">
    <property type="entry name" value="N-ACETYLGLUCOSAMINYL-PHOSPHATIDYLINOSITOL DE-N-ACETYLASE-RELATED"/>
    <property type="match status" value="1"/>
</dbReference>
<evidence type="ECO:0000313" key="5">
    <source>
        <dbReference type="EMBL" id="PRZ43892.1"/>
    </source>
</evidence>
<dbReference type="NCBIfam" id="TIGR03445">
    <property type="entry name" value="mycothiol_MshB"/>
    <property type="match status" value="1"/>
</dbReference>
<sequence>MAEKDSAPTANRRLISIHAHPDDESLNNGITLPKYAAEGAHTTLVTCTLGEEGEIVVPDLELLSVHHADQLGGYRTGELAKACTALGVTEHHYLGGIGRYRDSGMMGEPTNSDPRSFWQANLDEAASYLVPIIRRNRPQVMLAYNDFGGYGHPDHIKAHRVALRARELAADSAYRREMGTPWQIAKVYFAGLPRTVLAERIAVLAKAGVPDAFGVSDAGDAPFAVDDKRITTVMEGVEYVDARLAAMRAHRSQLPADEPEFLLYDVLGPQAIDRDYFELAIGVPGGADRPESDLFAGLD</sequence>
<comment type="cofactor">
    <cofactor evidence="4">
        <name>Zn(2+)</name>
        <dbReference type="ChEBI" id="CHEBI:29105"/>
    </cofactor>
    <text evidence="4">Binds 1 zinc ion per subunit.</text>
</comment>
<dbReference type="RefSeq" id="WP_106346968.1">
    <property type="nucleotide sequence ID" value="NZ_PVUE01000001.1"/>
</dbReference>
<dbReference type="Pfam" id="PF02585">
    <property type="entry name" value="PIG-L"/>
    <property type="match status" value="1"/>
</dbReference>
<dbReference type="PANTHER" id="PTHR12993:SF26">
    <property type="entry name" value="1D-MYO-INOSITOL 2-ACETAMIDO-2-DEOXY-ALPHA-D-GLUCOPYRANOSIDE DEACETYLASE"/>
    <property type="match status" value="1"/>
</dbReference>
<reference evidence="5 6" key="1">
    <citation type="submission" date="2018-03" db="EMBL/GenBank/DDBJ databases">
        <title>Genomic Encyclopedia of Archaeal and Bacterial Type Strains, Phase II (KMG-II): from individual species to whole genera.</title>
        <authorList>
            <person name="Goeker M."/>
        </authorList>
    </citation>
    <scope>NUCLEOTIDE SEQUENCE [LARGE SCALE GENOMIC DNA]</scope>
    <source>
        <strain evidence="5 6">DSM 100065</strain>
    </source>
</reference>
<gene>
    <name evidence="4" type="primary">mshB</name>
    <name evidence="5" type="ORF">CLV47_10116</name>
</gene>
<accession>A0A2T1A5K7</accession>
<dbReference type="OrthoDB" id="158614at2"/>
<dbReference type="InterPro" id="IPR003737">
    <property type="entry name" value="GlcNAc_PI_deacetylase-related"/>
</dbReference>
<comment type="similarity">
    <text evidence="4">Belongs to the MshB deacetylase family.</text>
</comment>
<comment type="catalytic activity">
    <reaction evidence="4">
        <text>1D-myo-inositol 2-acetamido-2-deoxy-alpha-D-glucopyranoside + H2O = 1D-myo-inositol 2-amino-2-deoxy-alpha-D-glucopyranoside + acetate</text>
        <dbReference type="Rhea" id="RHEA:26180"/>
        <dbReference type="ChEBI" id="CHEBI:15377"/>
        <dbReference type="ChEBI" id="CHEBI:30089"/>
        <dbReference type="ChEBI" id="CHEBI:52442"/>
        <dbReference type="ChEBI" id="CHEBI:58886"/>
        <dbReference type="EC" id="3.5.1.103"/>
    </reaction>
</comment>
<dbReference type="GO" id="GO:0035595">
    <property type="term" value="F:N-acetylglucosaminylinositol deacetylase activity"/>
    <property type="evidence" value="ECO:0007669"/>
    <property type="project" value="UniProtKB-EC"/>
</dbReference>
<keyword evidence="2 4" id="KW-0378">Hydrolase</keyword>
<dbReference type="InterPro" id="IPR017810">
    <property type="entry name" value="Mycothiol_biosynthesis_MshB"/>
</dbReference>
<dbReference type="SUPFAM" id="SSF102588">
    <property type="entry name" value="LmbE-like"/>
    <property type="match status" value="1"/>
</dbReference>
<comment type="function">
    <text evidence="4">Catalyzes the deacetylation of 1D-myo-inositol 2-acetamido-2-deoxy-alpha-D-glucopyranoside (GlcNAc-Ins) in the mycothiol biosynthesis pathway.</text>
</comment>
<feature type="binding site" evidence="4">
    <location>
        <position position="20"/>
    </location>
    <ligand>
        <name>Zn(2+)</name>
        <dbReference type="ChEBI" id="CHEBI:29105"/>
    </ligand>
</feature>
<dbReference type="EMBL" id="PVUE01000001">
    <property type="protein sequence ID" value="PRZ43892.1"/>
    <property type="molecule type" value="Genomic_DNA"/>
</dbReference>
<keyword evidence="1 4" id="KW-0479">Metal-binding</keyword>
<dbReference type="Proteomes" id="UP000237752">
    <property type="component" value="Unassembled WGS sequence"/>
</dbReference>
<dbReference type="Gene3D" id="3.40.50.10320">
    <property type="entry name" value="LmbE-like"/>
    <property type="match status" value="1"/>
</dbReference>
<proteinExistence type="inferred from homology"/>
<dbReference type="GO" id="GO:0010125">
    <property type="term" value="P:mycothiol biosynthetic process"/>
    <property type="evidence" value="ECO:0007669"/>
    <property type="project" value="UniProtKB-UniRule"/>
</dbReference>
<comment type="caution">
    <text evidence="5">The sequence shown here is derived from an EMBL/GenBank/DDBJ whole genome shotgun (WGS) entry which is preliminary data.</text>
</comment>
<feature type="binding site" evidence="4">
    <location>
        <position position="155"/>
    </location>
    <ligand>
        <name>Zn(2+)</name>
        <dbReference type="ChEBI" id="CHEBI:29105"/>
    </ligand>
</feature>
<keyword evidence="3 4" id="KW-0862">Zinc</keyword>